<evidence type="ECO:0000256" key="3">
    <source>
        <dbReference type="ARBA" id="ARBA00023002"/>
    </source>
</evidence>
<dbReference type="GO" id="GO:0031418">
    <property type="term" value="F:L-ascorbic acid binding"/>
    <property type="evidence" value="ECO:0007669"/>
    <property type="project" value="InterPro"/>
</dbReference>
<keyword evidence="3" id="KW-0560">Oxidoreductase</keyword>
<feature type="domain" description="Prolyl 4-hydroxylase alpha subunit" evidence="4">
    <location>
        <begin position="61"/>
        <end position="226"/>
    </location>
</feature>
<evidence type="ECO:0000256" key="2">
    <source>
        <dbReference type="ARBA" id="ARBA00022964"/>
    </source>
</evidence>
<name>A0A068RGH5_9FUNG</name>
<organism evidence="5 6">
    <name type="scientific">Lichtheimia corymbifera JMRC:FSU:9682</name>
    <dbReference type="NCBI Taxonomy" id="1263082"/>
    <lineage>
        <taxon>Eukaryota</taxon>
        <taxon>Fungi</taxon>
        <taxon>Fungi incertae sedis</taxon>
        <taxon>Mucoromycota</taxon>
        <taxon>Mucoromycotina</taxon>
        <taxon>Mucoromycetes</taxon>
        <taxon>Mucorales</taxon>
        <taxon>Lichtheimiaceae</taxon>
        <taxon>Lichtheimia</taxon>
    </lineage>
</organism>
<dbReference type="Proteomes" id="UP000027586">
    <property type="component" value="Unassembled WGS sequence"/>
</dbReference>
<comment type="caution">
    <text evidence="5">The sequence shown here is derived from an EMBL/GenBank/DDBJ whole genome shotgun (WGS) entry which is preliminary data.</text>
</comment>
<evidence type="ECO:0000313" key="6">
    <source>
        <dbReference type="Proteomes" id="UP000027586"/>
    </source>
</evidence>
<accession>A0A068RGH5</accession>
<dbReference type="SMART" id="SM00702">
    <property type="entry name" value="P4Hc"/>
    <property type="match status" value="1"/>
</dbReference>
<dbReference type="EMBL" id="CBTN010000002">
    <property type="protein sequence ID" value="CDH48757.1"/>
    <property type="molecule type" value="Genomic_DNA"/>
</dbReference>
<evidence type="ECO:0000256" key="1">
    <source>
        <dbReference type="ARBA" id="ARBA00001961"/>
    </source>
</evidence>
<dbReference type="VEuPathDB" id="FungiDB:LCOR_00528.1"/>
<evidence type="ECO:0000259" key="4">
    <source>
        <dbReference type="SMART" id="SM00702"/>
    </source>
</evidence>
<gene>
    <name evidence="5" type="ORF">LCOR_00528.1</name>
</gene>
<dbReference type="Gene3D" id="2.60.120.620">
    <property type="entry name" value="q2cbj1_9rhob like domain"/>
    <property type="match status" value="1"/>
</dbReference>
<reference evidence="5" key="1">
    <citation type="submission" date="2013-08" db="EMBL/GenBank/DDBJ databases">
        <title>Gene expansion shapes genome architecture in the human pathogen Lichtheimia corymbifera: an evolutionary genomics analysis in the ancient terrestrial Mucorales (Mucoromycotina).</title>
        <authorList>
            <person name="Schwartze V.U."/>
            <person name="Winter S."/>
            <person name="Shelest E."/>
            <person name="Marcet-Houben M."/>
            <person name="Horn F."/>
            <person name="Wehner S."/>
            <person name="Hoffmann K."/>
            <person name="Riege K."/>
            <person name="Sammeth M."/>
            <person name="Nowrousian M."/>
            <person name="Valiante V."/>
            <person name="Linde J."/>
            <person name="Jacobsen I.D."/>
            <person name="Marz M."/>
            <person name="Brakhage A.A."/>
            <person name="Gabaldon T."/>
            <person name="Bocker S."/>
            <person name="Voigt K."/>
        </authorList>
    </citation>
    <scope>NUCLEOTIDE SEQUENCE [LARGE SCALE GENOMIC DNA]</scope>
    <source>
        <strain evidence="5">FSU 9682</strain>
    </source>
</reference>
<dbReference type="GO" id="GO:0005506">
    <property type="term" value="F:iron ion binding"/>
    <property type="evidence" value="ECO:0007669"/>
    <property type="project" value="InterPro"/>
</dbReference>
<dbReference type="GO" id="GO:0016705">
    <property type="term" value="F:oxidoreductase activity, acting on paired donors, with incorporation or reduction of molecular oxygen"/>
    <property type="evidence" value="ECO:0007669"/>
    <property type="project" value="InterPro"/>
</dbReference>
<proteinExistence type="predicted"/>
<dbReference type="OrthoDB" id="69177at2759"/>
<dbReference type="GO" id="GO:0051213">
    <property type="term" value="F:dioxygenase activity"/>
    <property type="evidence" value="ECO:0007669"/>
    <property type="project" value="UniProtKB-KW"/>
</dbReference>
<dbReference type="InterPro" id="IPR006620">
    <property type="entry name" value="Pro_4_hyd_alph"/>
</dbReference>
<keyword evidence="2" id="KW-0223">Dioxygenase</keyword>
<dbReference type="AlphaFoldDB" id="A0A068RGH5"/>
<evidence type="ECO:0000313" key="5">
    <source>
        <dbReference type="EMBL" id="CDH48757.1"/>
    </source>
</evidence>
<protein>
    <recommendedName>
        <fullName evidence="4">Prolyl 4-hydroxylase alpha subunit domain-containing protein</fullName>
    </recommendedName>
</protein>
<keyword evidence="6" id="KW-1185">Reference proteome</keyword>
<dbReference type="STRING" id="1263082.A0A068RGH5"/>
<comment type="cofactor">
    <cofactor evidence="1">
        <name>L-ascorbate</name>
        <dbReference type="ChEBI" id="CHEBI:38290"/>
    </cofactor>
</comment>
<sequence length="244" mass="27971">MAEDDSSFSLFDDLTADEQALNQKRQQCMREKAIERLQQLPREPCRRSLQENRLVFSHARQDRFQFPQKTTQLFTPAECNGILDTCRKMVGWTTQRHSAFPTTDIPIKGTALAYLVDMIKQRLFPMLGDHFGFDACRDLAFRDIFIVKYSASSQRGLQAHTDGCLMSFNVLLSHPDDFDGGGTWFESIDSVVQLAQGDCVYHDARIMHQGIDITRGERYILVGFVDTVDTITKDARAIRDRQHK</sequence>